<dbReference type="PRINTS" id="PR00775">
    <property type="entry name" value="HEATSHOCK90"/>
</dbReference>
<dbReference type="InterPro" id="IPR037196">
    <property type="entry name" value="HSP90_C"/>
</dbReference>
<dbReference type="Gene3D" id="3.30.565.10">
    <property type="entry name" value="Histidine kinase-like ATPase, C-terminal domain"/>
    <property type="match status" value="1"/>
</dbReference>
<comment type="caution">
    <text evidence="7">The sequence shown here is derived from an EMBL/GenBank/DDBJ whole genome shotgun (WGS) entry which is preliminary data.</text>
</comment>
<gene>
    <name evidence="5" type="primary">htpG</name>
    <name evidence="7" type="ORF">J2X05_001724</name>
</gene>
<comment type="function">
    <text evidence="5">Molecular chaperone. Has ATPase activity.</text>
</comment>
<keyword evidence="2 5" id="KW-0547">Nucleotide-binding</keyword>
<feature type="region of interest" description="A; substrate-binding" evidence="5">
    <location>
        <begin position="1"/>
        <end position="342"/>
    </location>
</feature>
<evidence type="ECO:0000256" key="3">
    <source>
        <dbReference type="ARBA" id="ARBA00022840"/>
    </source>
</evidence>
<keyword evidence="4 5" id="KW-0143">Chaperone</keyword>
<evidence type="ECO:0000256" key="4">
    <source>
        <dbReference type="ARBA" id="ARBA00023186"/>
    </source>
</evidence>
<evidence type="ECO:0000313" key="8">
    <source>
        <dbReference type="Proteomes" id="UP001253595"/>
    </source>
</evidence>
<dbReference type="InterPro" id="IPR001404">
    <property type="entry name" value="Hsp90_fam"/>
</dbReference>
<evidence type="ECO:0000256" key="1">
    <source>
        <dbReference type="ARBA" id="ARBA00008239"/>
    </source>
</evidence>
<sequence length="634" mass="71480">MTVDARKETRGFQTEAKQLLHLMIHSLYSNKEIFLRELVSNASDAADKLRFEAVSNGDLYEGDTELKIRISFDKDAKTLTISDNGIGMSRDEVIENLGTIAKSGTAQFMQKLSGDQKKDAQLIGQFGVGFYSAFIVADKVVVTSRRAGAPASEAVRWECSGDAEFTVESVEKADRGMTVELHLKDDALEFADHWRLRSIIKKYSDHIAIPVVMKKQTPVGDDAANAEPEDEVINTATALWTRSRSDVTDEEYKEFYKHVSHDFTDPLSWSHNRVEGNLDYTSMLFIPARAPYDLYNRDASRGLKLYVQRTFIMDDAEQFLPLYLRFIKGVVDSNDLSLNVSREILQKDPNIDAMRSALTKRVLDMLAKLAKSEPEKYATFWKEFGQVMKEGPAEDFANREKIAKLLRFASTHTDTAEQSQSLDDYVSRMKDGQEKIYYIAAENFNTAKSSPHLEVFRKKGIEVLLLSDRVDEWLMSHLAEFDGKSLQDVGKGELDLGKLDSEEEKQAQEKVAEALKPLLDRAKAALENQVSEVRITHRLTDSPACVVVGDHDMGAQMRRILEAAGQKVPDSKPIFELNPDHPLVKKLEQEANEERFGDLAHILFDQANLAEGAQLQDPAAYVQRLNKLLLELSN</sequence>
<dbReference type="SMART" id="SM00387">
    <property type="entry name" value="HATPase_c"/>
    <property type="match status" value="1"/>
</dbReference>
<keyword evidence="3 5" id="KW-0067">ATP-binding</keyword>
<dbReference type="CDD" id="cd16927">
    <property type="entry name" value="HATPase_Hsp90-like"/>
    <property type="match status" value="1"/>
</dbReference>
<dbReference type="EMBL" id="JAVDVX010000002">
    <property type="protein sequence ID" value="MDR7089718.1"/>
    <property type="molecule type" value="Genomic_DNA"/>
</dbReference>
<dbReference type="Pfam" id="PF13589">
    <property type="entry name" value="HATPase_c_3"/>
    <property type="match status" value="1"/>
</dbReference>
<evidence type="ECO:0000313" key="7">
    <source>
        <dbReference type="EMBL" id="MDR7089718.1"/>
    </source>
</evidence>
<dbReference type="SUPFAM" id="SSF110942">
    <property type="entry name" value="HSP90 C-terminal domain"/>
    <property type="match status" value="1"/>
</dbReference>
<evidence type="ECO:0000259" key="6">
    <source>
        <dbReference type="SMART" id="SM00387"/>
    </source>
</evidence>
<comment type="subcellular location">
    <subcellularLocation>
        <location evidence="5">Cytoplasm</location>
    </subcellularLocation>
</comment>
<dbReference type="Gene3D" id="3.30.230.80">
    <property type="match status" value="1"/>
</dbReference>
<accession>A0ABU1UX00</accession>
<keyword evidence="5" id="KW-0963">Cytoplasm</keyword>
<dbReference type="InterPro" id="IPR020575">
    <property type="entry name" value="Hsp90_N"/>
</dbReference>
<dbReference type="PANTHER" id="PTHR11528">
    <property type="entry name" value="HEAT SHOCK PROTEIN 90 FAMILY MEMBER"/>
    <property type="match status" value="1"/>
</dbReference>
<dbReference type="Proteomes" id="UP001253595">
    <property type="component" value="Unassembled WGS sequence"/>
</dbReference>
<dbReference type="InterPro" id="IPR003594">
    <property type="entry name" value="HATPase_dom"/>
</dbReference>
<dbReference type="NCBIfam" id="NF003555">
    <property type="entry name" value="PRK05218.1"/>
    <property type="match status" value="1"/>
</dbReference>
<organism evidence="7 8">
    <name type="scientific">Cellvibrio fibrivorans</name>
    <dbReference type="NCBI Taxonomy" id="126350"/>
    <lineage>
        <taxon>Bacteria</taxon>
        <taxon>Pseudomonadati</taxon>
        <taxon>Pseudomonadota</taxon>
        <taxon>Gammaproteobacteria</taxon>
        <taxon>Cellvibrionales</taxon>
        <taxon>Cellvibrionaceae</taxon>
        <taxon>Cellvibrio</taxon>
    </lineage>
</organism>
<dbReference type="SUPFAM" id="SSF55874">
    <property type="entry name" value="ATPase domain of HSP90 chaperone/DNA topoisomerase II/histidine kinase"/>
    <property type="match status" value="1"/>
</dbReference>
<dbReference type="Gene3D" id="3.40.50.11260">
    <property type="match status" value="1"/>
</dbReference>
<evidence type="ECO:0000256" key="5">
    <source>
        <dbReference type="HAMAP-Rule" id="MF_00505"/>
    </source>
</evidence>
<dbReference type="HAMAP" id="MF_00505">
    <property type="entry name" value="HSP90"/>
    <property type="match status" value="1"/>
</dbReference>
<dbReference type="PIRSF" id="PIRSF002583">
    <property type="entry name" value="Hsp90"/>
    <property type="match status" value="1"/>
</dbReference>
<name>A0ABU1UX00_9GAMM</name>
<comment type="similarity">
    <text evidence="1 5">Belongs to the heat shock protein 90 family.</text>
</comment>
<proteinExistence type="inferred from homology"/>
<feature type="domain" description="Histidine kinase/HSP90-like ATPase" evidence="6">
    <location>
        <begin position="30"/>
        <end position="173"/>
    </location>
</feature>
<comment type="caution">
    <text evidence="5">Lacks conserved residue(s) required for the propagation of feature annotation.</text>
</comment>
<reference evidence="7 8" key="1">
    <citation type="submission" date="2023-07" db="EMBL/GenBank/DDBJ databases">
        <title>Sorghum-associated microbial communities from plants grown in Nebraska, USA.</title>
        <authorList>
            <person name="Schachtman D."/>
        </authorList>
    </citation>
    <scope>NUCLEOTIDE SEQUENCE [LARGE SCALE GENOMIC DNA]</scope>
    <source>
        <strain evidence="7 8">BE190</strain>
    </source>
</reference>
<dbReference type="SUPFAM" id="SSF54211">
    <property type="entry name" value="Ribosomal protein S5 domain 2-like"/>
    <property type="match status" value="1"/>
</dbReference>
<dbReference type="Gene3D" id="1.20.120.790">
    <property type="entry name" value="Heat shock protein 90, C-terminal domain"/>
    <property type="match status" value="1"/>
</dbReference>
<dbReference type="PROSITE" id="PS00298">
    <property type="entry name" value="HSP90"/>
    <property type="match status" value="1"/>
</dbReference>
<dbReference type="InterPro" id="IPR020568">
    <property type="entry name" value="Ribosomal_Su5_D2-typ_SF"/>
</dbReference>
<dbReference type="InterPro" id="IPR036890">
    <property type="entry name" value="HATPase_C_sf"/>
</dbReference>
<dbReference type="RefSeq" id="WP_310071231.1">
    <property type="nucleotide sequence ID" value="NZ_JAVDVX010000002.1"/>
</dbReference>
<dbReference type="Pfam" id="PF00183">
    <property type="entry name" value="HSP90"/>
    <property type="match status" value="1"/>
</dbReference>
<protein>
    <recommendedName>
        <fullName evidence="5">Chaperone protein HtpG</fullName>
    </recommendedName>
    <alternativeName>
        <fullName evidence="5">Heat shock protein HtpG</fullName>
    </alternativeName>
    <alternativeName>
        <fullName evidence="5">High temperature protein G</fullName>
    </alternativeName>
</protein>
<comment type="subunit">
    <text evidence="5">Homodimer.</text>
</comment>
<keyword evidence="8" id="KW-1185">Reference proteome</keyword>
<keyword evidence="5" id="KW-0346">Stress response</keyword>
<evidence type="ECO:0000256" key="2">
    <source>
        <dbReference type="ARBA" id="ARBA00022741"/>
    </source>
</evidence>
<feature type="region of interest" description="C" evidence="5">
    <location>
        <begin position="560"/>
        <end position="634"/>
    </location>
</feature>
<dbReference type="InterPro" id="IPR019805">
    <property type="entry name" value="Heat_shock_protein_90_CS"/>
</dbReference>